<feature type="compositionally biased region" description="Polar residues" evidence="6">
    <location>
        <begin position="247"/>
        <end position="257"/>
    </location>
</feature>
<evidence type="ECO:0000256" key="4">
    <source>
        <dbReference type="ARBA" id="ARBA00022884"/>
    </source>
</evidence>
<protein>
    <recommendedName>
        <fullName evidence="7">RRM domain-containing protein</fullName>
    </recommendedName>
</protein>
<feature type="domain" description="RRM" evidence="7">
    <location>
        <begin position="36"/>
        <end position="118"/>
    </location>
</feature>
<feature type="region of interest" description="Disordered" evidence="6">
    <location>
        <begin position="395"/>
        <end position="434"/>
    </location>
</feature>
<dbReference type="SUPFAM" id="SSF54928">
    <property type="entry name" value="RNA-binding domain, RBD"/>
    <property type="match status" value="2"/>
</dbReference>
<dbReference type="InterPro" id="IPR012677">
    <property type="entry name" value="Nucleotide-bd_a/b_plait_sf"/>
</dbReference>
<feature type="domain" description="RRM" evidence="7">
    <location>
        <begin position="123"/>
        <end position="200"/>
    </location>
</feature>
<feature type="compositionally biased region" description="Low complexity" evidence="6">
    <location>
        <begin position="272"/>
        <end position="284"/>
    </location>
</feature>
<evidence type="ECO:0000256" key="6">
    <source>
        <dbReference type="SAM" id="MobiDB-lite"/>
    </source>
</evidence>
<dbReference type="Gene3D" id="3.30.70.330">
    <property type="match status" value="2"/>
</dbReference>
<evidence type="ECO:0000259" key="7">
    <source>
        <dbReference type="PROSITE" id="PS50102"/>
    </source>
</evidence>
<dbReference type="AlphaFoldDB" id="A0A0X3NWS9"/>
<evidence type="ECO:0000256" key="3">
    <source>
        <dbReference type="ARBA" id="ARBA00022737"/>
    </source>
</evidence>
<keyword evidence="4 5" id="KW-0694">RNA-binding</keyword>
<dbReference type="InterPro" id="IPR035979">
    <property type="entry name" value="RBD_domain_sf"/>
</dbReference>
<evidence type="ECO:0000256" key="1">
    <source>
        <dbReference type="ARBA" id="ARBA00004496"/>
    </source>
</evidence>
<dbReference type="PANTHER" id="PTHR48032">
    <property type="entry name" value="RNA-BINDING PROTEIN MUSASHI HOMOLOG RBP6"/>
    <property type="match status" value="1"/>
</dbReference>
<organism evidence="8">
    <name type="scientific">Schistocephalus solidus</name>
    <name type="common">Tapeworm</name>
    <dbReference type="NCBI Taxonomy" id="70667"/>
    <lineage>
        <taxon>Eukaryota</taxon>
        <taxon>Metazoa</taxon>
        <taxon>Spiralia</taxon>
        <taxon>Lophotrochozoa</taxon>
        <taxon>Platyhelminthes</taxon>
        <taxon>Cestoda</taxon>
        <taxon>Eucestoda</taxon>
        <taxon>Diphyllobothriidea</taxon>
        <taxon>Diphyllobothriidae</taxon>
        <taxon>Schistocephalus</taxon>
    </lineage>
</organism>
<keyword evidence="2" id="KW-0963">Cytoplasm</keyword>
<dbReference type="CDD" id="cd12325">
    <property type="entry name" value="RRM1_hnRNPA_hnRNPD_like"/>
    <property type="match status" value="1"/>
</dbReference>
<proteinExistence type="predicted"/>
<dbReference type="GO" id="GO:0006417">
    <property type="term" value="P:regulation of translation"/>
    <property type="evidence" value="ECO:0007669"/>
    <property type="project" value="TreeGrafter"/>
</dbReference>
<comment type="subcellular location">
    <subcellularLocation>
        <location evidence="1">Cytoplasm</location>
    </subcellularLocation>
</comment>
<dbReference type="PANTHER" id="PTHR48032:SF18">
    <property type="entry name" value="RRM DOMAIN-CONTAINING PROTEIN"/>
    <property type="match status" value="1"/>
</dbReference>
<dbReference type="Pfam" id="PF00076">
    <property type="entry name" value="RRM_1"/>
    <property type="match status" value="2"/>
</dbReference>
<dbReference type="GO" id="GO:0003729">
    <property type="term" value="F:mRNA binding"/>
    <property type="evidence" value="ECO:0007669"/>
    <property type="project" value="TreeGrafter"/>
</dbReference>
<accession>A0A0X3NWS9</accession>
<dbReference type="EMBL" id="GEEE01019625">
    <property type="protein sequence ID" value="JAP43600.1"/>
    <property type="molecule type" value="Transcribed_RNA"/>
</dbReference>
<gene>
    <name evidence="8" type="ORF">TR151348</name>
</gene>
<sequence>KFGEIEEESHQFVAVTDGLYPVSCLMALDAQGNEVGKLFVGGLHQSTSTEGLSKYFAKFGEIEESIVMMDNRTGRSRGFGYVKFKEPSAVDQVLAEKIHIIDNKEVDPKKCNINMRGKNRRSLKIFVGGIAFEHDEETIRNFFQTFGTVTDVNLLSNPGRQRHRGFAFVGFDDEEVVKKLIKMHYANLNGKQVEIKPMEPPNLQKPSGFMPLHGGLNPQHGTGRPVRGGGRMNPVHPHNYPSFLDGTWNQWPNATESGNWNPPRGPMPPQGPQNQSWNPSLWSGPGSGNGGLSNHGHSASVSNPAGIPNGVGWGNPMGMQANGVPPPWGPQNHSHCLPNRRSGASGPHPDQLGNTGLEHWQPQPSGPAMCQLDAPHQFTTPLNCAAPGAGNSWNQHADSLQSQWGTSAASVSTPGSGLGMNLTSGSGNGTNLWNEPMQPNGSAMAAMAAAGMAGLGPSPGQAFKMDEGLYGTAAANFCLPSSNNAGGHIAGSDWQSVAAAAQRNYHTQPPQVNMCKRL</sequence>
<evidence type="ECO:0000313" key="8">
    <source>
        <dbReference type="EMBL" id="JAP43600.1"/>
    </source>
</evidence>
<feature type="region of interest" description="Disordered" evidence="6">
    <location>
        <begin position="246"/>
        <end position="373"/>
    </location>
</feature>
<evidence type="ECO:0000256" key="5">
    <source>
        <dbReference type="PROSITE-ProRule" id="PRU00176"/>
    </source>
</evidence>
<keyword evidence="3" id="KW-0677">Repeat</keyword>
<evidence type="ECO:0000256" key="2">
    <source>
        <dbReference type="ARBA" id="ARBA00022490"/>
    </source>
</evidence>
<dbReference type="InterPro" id="IPR000504">
    <property type="entry name" value="RRM_dom"/>
</dbReference>
<feature type="non-terminal residue" evidence="8">
    <location>
        <position position="1"/>
    </location>
</feature>
<name>A0A0X3NWS9_SCHSO</name>
<dbReference type="GO" id="GO:0005737">
    <property type="term" value="C:cytoplasm"/>
    <property type="evidence" value="ECO:0007669"/>
    <property type="project" value="UniProtKB-SubCell"/>
</dbReference>
<dbReference type="SMART" id="SM00360">
    <property type="entry name" value="RRM"/>
    <property type="match status" value="2"/>
</dbReference>
<dbReference type="PROSITE" id="PS50102">
    <property type="entry name" value="RRM"/>
    <property type="match status" value="2"/>
</dbReference>
<reference evidence="8" key="1">
    <citation type="submission" date="2016-01" db="EMBL/GenBank/DDBJ databases">
        <title>Reference transcriptome for the parasite Schistocephalus solidus: insights into the molecular evolution of parasitism.</title>
        <authorList>
            <person name="Hebert F.O."/>
            <person name="Grambauer S."/>
            <person name="Barber I."/>
            <person name="Landry C.R."/>
            <person name="Aubin-Horth N."/>
        </authorList>
    </citation>
    <scope>NUCLEOTIDE SEQUENCE</scope>
</reference>